<protein>
    <submittedName>
        <fullName evidence="1">Uncharacterized protein</fullName>
    </submittedName>
</protein>
<name>A0A834L644_RHOSS</name>
<dbReference type="Proteomes" id="UP000626092">
    <property type="component" value="Unassembled WGS sequence"/>
</dbReference>
<proteinExistence type="predicted"/>
<comment type="caution">
    <text evidence="1">The sequence shown here is derived from an EMBL/GenBank/DDBJ whole genome shotgun (WGS) entry which is preliminary data.</text>
</comment>
<keyword evidence="2" id="KW-1185">Reference proteome</keyword>
<accession>A0A834L644</accession>
<gene>
    <name evidence="1" type="ORF">RHSIM_Rhsim13G0139300</name>
</gene>
<organism evidence="1 2">
    <name type="scientific">Rhododendron simsii</name>
    <name type="common">Sims's rhododendron</name>
    <dbReference type="NCBI Taxonomy" id="118357"/>
    <lineage>
        <taxon>Eukaryota</taxon>
        <taxon>Viridiplantae</taxon>
        <taxon>Streptophyta</taxon>
        <taxon>Embryophyta</taxon>
        <taxon>Tracheophyta</taxon>
        <taxon>Spermatophyta</taxon>
        <taxon>Magnoliopsida</taxon>
        <taxon>eudicotyledons</taxon>
        <taxon>Gunneridae</taxon>
        <taxon>Pentapetalae</taxon>
        <taxon>asterids</taxon>
        <taxon>Ericales</taxon>
        <taxon>Ericaceae</taxon>
        <taxon>Ericoideae</taxon>
        <taxon>Rhodoreae</taxon>
        <taxon>Rhododendron</taxon>
    </lineage>
</organism>
<reference evidence="1" key="1">
    <citation type="submission" date="2019-11" db="EMBL/GenBank/DDBJ databases">
        <authorList>
            <person name="Liu Y."/>
            <person name="Hou J."/>
            <person name="Li T.-Q."/>
            <person name="Guan C.-H."/>
            <person name="Wu X."/>
            <person name="Wu H.-Z."/>
            <person name="Ling F."/>
            <person name="Zhang R."/>
            <person name="Shi X.-G."/>
            <person name="Ren J.-P."/>
            <person name="Chen E.-F."/>
            <person name="Sun J.-M."/>
        </authorList>
    </citation>
    <scope>NUCLEOTIDE SEQUENCE</scope>
    <source>
        <strain evidence="1">Adult_tree_wgs_1</strain>
        <tissue evidence="1">Leaves</tissue>
    </source>
</reference>
<dbReference type="EMBL" id="WJXA01000013">
    <property type="protein sequence ID" value="KAF7120041.1"/>
    <property type="molecule type" value="Genomic_DNA"/>
</dbReference>
<sequence>MAVAIVCISNSLSWRFPANWRGKPPEARPNGLVSGSLVNPPPKLLARSGEIFQPRLPSPLSLSLSLSADQAASLALDDGRNVDLEKSTAADSGIKTHATVPLPPSSVVDFPVGLTLYFLVDWSGTRGWSGCLSVGKIWTALVPLAFEFQADMLDRNVSLLSGGEKLRVSFLVIDEGDSLANYQ</sequence>
<evidence type="ECO:0000313" key="2">
    <source>
        <dbReference type="Proteomes" id="UP000626092"/>
    </source>
</evidence>
<evidence type="ECO:0000313" key="1">
    <source>
        <dbReference type="EMBL" id="KAF7120041.1"/>
    </source>
</evidence>
<dbReference type="AlphaFoldDB" id="A0A834L644"/>